<evidence type="ECO:0000256" key="2">
    <source>
        <dbReference type="ARBA" id="ARBA00004572"/>
    </source>
</evidence>
<organism evidence="11 12">
    <name type="scientific">Ostreococcus lucimarinus (strain CCE9901)</name>
    <dbReference type="NCBI Taxonomy" id="436017"/>
    <lineage>
        <taxon>Eukaryota</taxon>
        <taxon>Viridiplantae</taxon>
        <taxon>Chlorophyta</taxon>
        <taxon>Mamiellophyceae</taxon>
        <taxon>Mamiellales</taxon>
        <taxon>Bathycoccaceae</taxon>
        <taxon>Ostreococcus</taxon>
    </lineage>
</organism>
<protein>
    <submittedName>
        <fullName evidence="11">Uncharacterized protein</fullName>
    </submittedName>
</protein>
<dbReference type="GO" id="GO:0045040">
    <property type="term" value="P:protein insertion into mitochondrial outer membrane"/>
    <property type="evidence" value="ECO:0007669"/>
    <property type="project" value="InterPro"/>
</dbReference>
<gene>
    <name evidence="11" type="ORF">OSTLU_7779</name>
</gene>
<reference evidence="11 12" key="1">
    <citation type="journal article" date="2007" name="Proc. Natl. Acad. Sci. U.S.A.">
        <title>The tiny eukaryote Ostreococcus provides genomic insights into the paradox of plankton speciation.</title>
        <authorList>
            <person name="Palenik B."/>
            <person name="Grimwood J."/>
            <person name="Aerts A."/>
            <person name="Rouze P."/>
            <person name="Salamov A."/>
            <person name="Putnam N."/>
            <person name="Dupont C."/>
            <person name="Jorgensen R."/>
            <person name="Derelle E."/>
            <person name="Rombauts S."/>
            <person name="Zhou K."/>
            <person name="Otillar R."/>
            <person name="Merchant S.S."/>
            <person name="Podell S."/>
            <person name="Gaasterland T."/>
            <person name="Napoli C."/>
            <person name="Gendler K."/>
            <person name="Manuell A."/>
            <person name="Tai V."/>
            <person name="Vallon O."/>
            <person name="Piganeau G."/>
            <person name="Jancek S."/>
            <person name="Heijde M."/>
            <person name="Jabbari K."/>
            <person name="Bowler C."/>
            <person name="Lohr M."/>
            <person name="Robbens S."/>
            <person name="Werner G."/>
            <person name="Dubchak I."/>
            <person name="Pazour G.J."/>
            <person name="Ren Q."/>
            <person name="Paulsen I."/>
            <person name="Delwiche C."/>
            <person name="Schmutz J."/>
            <person name="Rokhsar D."/>
            <person name="Van de Peer Y."/>
            <person name="Moreau H."/>
            <person name="Grigoriev I.V."/>
        </authorList>
    </citation>
    <scope>NUCLEOTIDE SEQUENCE [LARGE SCALE GENOMIC DNA]</scope>
    <source>
        <strain evidence="11 12">CCE9901</strain>
    </source>
</reference>
<feature type="non-terminal residue" evidence="11">
    <location>
        <position position="1"/>
    </location>
</feature>
<dbReference type="OMA" id="WVILASY"/>
<keyword evidence="10" id="KW-0472">Membrane</keyword>
<dbReference type="InterPro" id="IPR010547">
    <property type="entry name" value="TOM20_imprt_rcpt"/>
</dbReference>
<evidence type="ECO:0000256" key="5">
    <source>
        <dbReference type="ARBA" id="ARBA00022692"/>
    </source>
</evidence>
<comment type="similarity">
    <text evidence="3">Belongs to the Tom20 family.</text>
</comment>
<dbReference type="OrthoDB" id="1056333at2759"/>
<name>A4S5U8_OSTLU</name>
<sequence>REEVERMLFFEDARARAEAEHRQNPHDAQVLTRWGGALLELAHFRQGPEAVDMIEEAVEKFESALEINPKKHDALWCLGNALTSQGFLFPEAREAMKYFEEAKSCFRRALEEEPNNEIYRKALEMTDKAPGLHAELQR</sequence>
<evidence type="ECO:0000313" key="12">
    <source>
        <dbReference type="Proteomes" id="UP000001568"/>
    </source>
</evidence>
<evidence type="ECO:0000256" key="1">
    <source>
        <dbReference type="ARBA" id="ARBA00003450"/>
    </source>
</evidence>
<keyword evidence="12" id="KW-1185">Reference proteome</keyword>
<evidence type="ECO:0000256" key="4">
    <source>
        <dbReference type="ARBA" id="ARBA00022448"/>
    </source>
</evidence>
<evidence type="ECO:0000256" key="9">
    <source>
        <dbReference type="ARBA" id="ARBA00023128"/>
    </source>
</evidence>
<dbReference type="SUPFAM" id="SSF48452">
    <property type="entry name" value="TPR-like"/>
    <property type="match status" value="1"/>
</dbReference>
<proteinExistence type="inferred from homology"/>
<comment type="function">
    <text evidence="1">Central component of the receptor complex responsible for the recognition and translocation of cytosolically synthesized mitochondrial preproteins. Together with TOM22 functions as the transit peptide receptor at the surface of the mitochondrion outer membrane and facilitates the movement of preproteins into the translocation pore.</text>
</comment>
<dbReference type="eggNOG" id="ENOG502QT42">
    <property type="taxonomic scope" value="Eukaryota"/>
</dbReference>
<dbReference type="Proteomes" id="UP000001568">
    <property type="component" value="Chromosome 12"/>
</dbReference>
<dbReference type="GO" id="GO:0005742">
    <property type="term" value="C:mitochondrial outer membrane translocase complex"/>
    <property type="evidence" value="ECO:0007669"/>
    <property type="project" value="InterPro"/>
</dbReference>
<keyword evidence="4" id="KW-0813">Transport</keyword>
<dbReference type="InterPro" id="IPR011990">
    <property type="entry name" value="TPR-like_helical_dom_sf"/>
</dbReference>
<feature type="non-terminal residue" evidence="11">
    <location>
        <position position="138"/>
    </location>
</feature>
<keyword evidence="7" id="KW-0653">Protein transport</keyword>
<dbReference type="EMBL" id="CP000592">
    <property type="protein sequence ID" value="ABO98966.1"/>
    <property type="molecule type" value="Genomic_DNA"/>
</dbReference>
<evidence type="ECO:0000256" key="3">
    <source>
        <dbReference type="ARBA" id="ARBA00005792"/>
    </source>
</evidence>
<keyword evidence="8" id="KW-1133">Transmembrane helix</keyword>
<dbReference type="Gene3D" id="1.25.40.10">
    <property type="entry name" value="Tetratricopeptide repeat domain"/>
    <property type="match status" value="1"/>
</dbReference>
<dbReference type="GeneID" id="5004872"/>
<dbReference type="PANTHER" id="PTHR32409">
    <property type="entry name" value="MITOCHONDRIAL IMPORT RECEPTOR SUBUNIT TOM20-1-RELATED"/>
    <property type="match status" value="1"/>
</dbReference>
<dbReference type="AlphaFoldDB" id="A4S5U8"/>
<dbReference type="Pfam" id="PF06552">
    <property type="entry name" value="TOM20_plant"/>
    <property type="match status" value="1"/>
</dbReference>
<dbReference type="Gramene" id="ABO98966">
    <property type="protein sequence ID" value="ABO98966"/>
    <property type="gene ID" value="OSTLU_7779"/>
</dbReference>
<dbReference type="PANTHER" id="PTHR32409:SF3">
    <property type="entry name" value="MITOCHONDRIAL IMPORT RECEPTOR SUBUNIT TOM20-1-RELATED"/>
    <property type="match status" value="1"/>
</dbReference>
<evidence type="ECO:0000256" key="8">
    <source>
        <dbReference type="ARBA" id="ARBA00022989"/>
    </source>
</evidence>
<keyword evidence="5" id="KW-0812">Transmembrane</keyword>
<evidence type="ECO:0000256" key="10">
    <source>
        <dbReference type="ARBA" id="ARBA00023136"/>
    </source>
</evidence>
<keyword evidence="9" id="KW-0496">Mitochondrion</keyword>
<comment type="subcellular location">
    <subcellularLocation>
        <location evidence="2">Mitochondrion outer membrane</location>
        <topology evidence="2">Single-pass membrane protein</topology>
    </subcellularLocation>
</comment>
<dbReference type="RefSeq" id="XP_001420673.1">
    <property type="nucleotide sequence ID" value="XM_001420636.1"/>
</dbReference>
<evidence type="ECO:0000256" key="6">
    <source>
        <dbReference type="ARBA" id="ARBA00022787"/>
    </source>
</evidence>
<evidence type="ECO:0000256" key="7">
    <source>
        <dbReference type="ARBA" id="ARBA00022927"/>
    </source>
</evidence>
<dbReference type="HOGENOM" id="CLU_117357_1_0_1"/>
<keyword evidence="6" id="KW-1000">Mitochondrion outer membrane</keyword>
<dbReference type="KEGG" id="olu:OSTLU_7779"/>
<dbReference type="STRING" id="436017.A4S5U8"/>
<dbReference type="GO" id="GO:0015031">
    <property type="term" value="P:protein transport"/>
    <property type="evidence" value="ECO:0007669"/>
    <property type="project" value="UniProtKB-KW"/>
</dbReference>
<evidence type="ECO:0000313" key="11">
    <source>
        <dbReference type="EMBL" id="ABO98966.1"/>
    </source>
</evidence>
<accession>A4S5U8</accession>